<dbReference type="PROSITE" id="PS00300">
    <property type="entry name" value="SRP54"/>
    <property type="match status" value="1"/>
</dbReference>
<evidence type="ECO:0000256" key="5">
    <source>
        <dbReference type="ARBA" id="ARBA00022989"/>
    </source>
</evidence>
<comment type="subcellular location">
    <subcellularLocation>
        <location evidence="1">Cell membrane</location>
        <topology evidence="1">Multi-pass membrane protein</topology>
    </subcellularLocation>
</comment>
<feature type="transmembrane region" description="Helical" evidence="9">
    <location>
        <begin position="359"/>
        <end position="377"/>
    </location>
</feature>
<feature type="transmembrane region" description="Helical" evidence="9">
    <location>
        <begin position="236"/>
        <end position="258"/>
    </location>
</feature>
<feature type="transmembrane region" description="Helical" evidence="9">
    <location>
        <begin position="424"/>
        <end position="442"/>
    </location>
</feature>
<dbReference type="InterPro" id="IPR004477">
    <property type="entry name" value="ComEC_N"/>
</dbReference>
<dbReference type="InterPro" id="IPR001279">
    <property type="entry name" value="Metallo-B-lactamas"/>
</dbReference>
<gene>
    <name evidence="11" type="ORF">KDB89_08590</name>
</gene>
<keyword evidence="7 9" id="KW-0472">Membrane</keyword>
<feature type="transmembrane region" description="Helical" evidence="9">
    <location>
        <begin position="7"/>
        <end position="27"/>
    </location>
</feature>
<keyword evidence="2" id="KW-1003">Cell membrane</keyword>
<keyword evidence="5 9" id="KW-1133">Transmembrane helix</keyword>
<evidence type="ECO:0000256" key="2">
    <source>
        <dbReference type="ARBA" id="ARBA00022475"/>
    </source>
</evidence>
<keyword evidence="4" id="KW-0547">Nucleotide-binding</keyword>
<evidence type="ECO:0000256" key="6">
    <source>
        <dbReference type="ARBA" id="ARBA00023134"/>
    </source>
</evidence>
<proteinExistence type="predicted"/>
<keyword evidence="6" id="KW-0342">GTP-binding</keyword>
<feature type="domain" description="SRP54-type proteins GTP-binding" evidence="10">
    <location>
        <begin position="130"/>
        <end position="143"/>
    </location>
</feature>
<evidence type="ECO:0000313" key="11">
    <source>
        <dbReference type="EMBL" id="QXT61850.1"/>
    </source>
</evidence>
<evidence type="ECO:0000256" key="9">
    <source>
        <dbReference type="SAM" id="Phobius"/>
    </source>
</evidence>
<keyword evidence="12" id="KW-1185">Reference proteome</keyword>
<name>A0ABX8SEZ7_9ACTN</name>
<feature type="transmembrane region" description="Helical" evidence="9">
    <location>
        <begin position="389"/>
        <end position="417"/>
    </location>
</feature>
<sequence>MSATHDLRLVPVAAVTWVGAWVGVSGWRPEPRVLLPLTAAVVLAMVVAARAGRWWLAVCLLVLTCSSLAAGALSWQRHGSPVADLAADGRIGTVEFVVRALPHQGARAVAVDADLVRVQARGVEVGASVPVVLLGSGERADDLLALRVGGRYRAVARLGATELSDREAAVVSLRSAPQEVAAPGPADAWAATLREGLRAAMAHSPPDQAAIVPSLVVGDTRAVGEGLREDFRSTGLTHLMAVSGANLSLMLGALLAAARVCGVRGWGLRGLAAVGVAAFIVLCGSEPSVLRAAAMGLIALAGIGAGRGRRSLRALSLAVCVLLWLDPWLASSAAFALSVLACAGIVLLGPLLRSSLARWLPVWLAESLAVPIAAQLATQPIVTAISDHVSVVGVLANVLAGPFVGPTTVLGFVAAFLSPLGVPAVLPAWLAGWCAQPILWLAGGGASLPSASWEWPATTSGLVLVALGSAALGSLLVVALRSPWGGAAFAALLVSACLIRPVPLGWPGEWNAVFCDVGQGDATLIRAGPRAAVVIDAGPEPAPALTCLDAAGIDAVPLLVLTHYHADHVGGATEIIARYRPGLVLVRGGAVPAWLSAAAGPVGATVRSTAPGESIVVGDVTWTTVSTGQAPPGPGVAGEGEGSAENDASVVAVAESGGLRVVLPGDAEPAGQAAALRGAARLGISLSASVLKLPYHGSARQEPRFFAATGASLAVASAGRDNDYGHPAEAALELSTRLGMTVARTDEQGSVAVALDEAQLVVRAARSPRG</sequence>
<dbReference type="PANTHER" id="PTHR30619">
    <property type="entry name" value="DNA INTERNALIZATION/COMPETENCE PROTEIN COMEC/REC2"/>
    <property type="match status" value="1"/>
</dbReference>
<feature type="transmembrane region" description="Helical" evidence="9">
    <location>
        <begin position="54"/>
        <end position="75"/>
    </location>
</feature>
<dbReference type="Proteomes" id="UP000824504">
    <property type="component" value="Chromosome"/>
</dbReference>
<keyword evidence="3 9" id="KW-0812">Transmembrane</keyword>
<dbReference type="InterPro" id="IPR052159">
    <property type="entry name" value="Competence_DNA_uptake"/>
</dbReference>
<dbReference type="InterPro" id="IPR000897">
    <property type="entry name" value="SRP54_GTPase_dom"/>
</dbReference>
<evidence type="ECO:0000259" key="10">
    <source>
        <dbReference type="PROSITE" id="PS00300"/>
    </source>
</evidence>
<evidence type="ECO:0000256" key="8">
    <source>
        <dbReference type="SAM" id="MobiDB-lite"/>
    </source>
</evidence>
<dbReference type="PANTHER" id="PTHR30619:SF1">
    <property type="entry name" value="RECOMBINATION PROTEIN 2"/>
    <property type="match status" value="1"/>
</dbReference>
<feature type="transmembrane region" description="Helical" evidence="9">
    <location>
        <begin position="462"/>
        <end position="480"/>
    </location>
</feature>
<evidence type="ECO:0000313" key="12">
    <source>
        <dbReference type="Proteomes" id="UP000824504"/>
    </source>
</evidence>
<evidence type="ECO:0000256" key="1">
    <source>
        <dbReference type="ARBA" id="ARBA00004651"/>
    </source>
</evidence>
<evidence type="ECO:0000256" key="4">
    <source>
        <dbReference type="ARBA" id="ARBA00022741"/>
    </source>
</evidence>
<feature type="transmembrane region" description="Helical" evidence="9">
    <location>
        <begin position="487"/>
        <end position="506"/>
    </location>
</feature>
<feature type="transmembrane region" description="Helical" evidence="9">
    <location>
        <begin position="288"/>
        <end position="305"/>
    </location>
</feature>
<dbReference type="RefSeq" id="WP_219080175.1">
    <property type="nucleotide sequence ID" value="NZ_CP079216.1"/>
</dbReference>
<dbReference type="Pfam" id="PF03772">
    <property type="entry name" value="Competence"/>
    <property type="match status" value="1"/>
</dbReference>
<evidence type="ECO:0000256" key="3">
    <source>
        <dbReference type="ARBA" id="ARBA00022692"/>
    </source>
</evidence>
<feature type="region of interest" description="Disordered" evidence="8">
    <location>
        <begin position="626"/>
        <end position="646"/>
    </location>
</feature>
<feature type="transmembrane region" description="Helical" evidence="9">
    <location>
        <begin position="265"/>
        <end position="282"/>
    </location>
</feature>
<organism evidence="11 12">
    <name type="scientific">Tessaracoccus palaemonis</name>
    <dbReference type="NCBI Taxonomy" id="2829499"/>
    <lineage>
        <taxon>Bacteria</taxon>
        <taxon>Bacillati</taxon>
        <taxon>Actinomycetota</taxon>
        <taxon>Actinomycetes</taxon>
        <taxon>Propionibacteriales</taxon>
        <taxon>Propionibacteriaceae</taxon>
        <taxon>Tessaracoccus</taxon>
    </lineage>
</organism>
<dbReference type="NCBIfam" id="TIGR00360">
    <property type="entry name" value="ComEC_N-term"/>
    <property type="match status" value="1"/>
</dbReference>
<feature type="transmembrane region" description="Helical" evidence="9">
    <location>
        <begin position="312"/>
        <end position="329"/>
    </location>
</feature>
<accession>A0ABX8SEZ7</accession>
<reference evidence="11 12" key="1">
    <citation type="submission" date="2021-07" db="EMBL/GenBank/DDBJ databases">
        <title>complete genome sequencing of Tessaracoccus sp.J1M15.</title>
        <authorList>
            <person name="Bae J.-W."/>
            <person name="Kim D.-y."/>
        </authorList>
    </citation>
    <scope>NUCLEOTIDE SEQUENCE [LARGE SCALE GENOMIC DNA]</scope>
    <source>
        <strain evidence="11 12">J1M15</strain>
    </source>
</reference>
<dbReference type="EMBL" id="CP079216">
    <property type="protein sequence ID" value="QXT61850.1"/>
    <property type="molecule type" value="Genomic_DNA"/>
</dbReference>
<dbReference type="Pfam" id="PF00753">
    <property type="entry name" value="Lactamase_B"/>
    <property type="match status" value="1"/>
</dbReference>
<dbReference type="SMART" id="SM00849">
    <property type="entry name" value="Lactamase_B"/>
    <property type="match status" value="1"/>
</dbReference>
<protein>
    <submittedName>
        <fullName evidence="11">ComEC/Rec2 family competence protein</fullName>
    </submittedName>
</protein>
<feature type="transmembrane region" description="Helical" evidence="9">
    <location>
        <begin position="335"/>
        <end position="352"/>
    </location>
</feature>
<evidence type="ECO:0000256" key="7">
    <source>
        <dbReference type="ARBA" id="ARBA00023136"/>
    </source>
</evidence>
<feature type="transmembrane region" description="Helical" evidence="9">
    <location>
        <begin position="33"/>
        <end position="49"/>
    </location>
</feature>